<sequence>MYAESESRKKIICFNSVWNPSEHIFTIRSVLVVGPAEHGLNNRKIASTTTAHNHAYIVTGVGFGPTPTEVDCGLNAAPWTARPSILTHLSFGINSDKKITVLKRIPVAFIGEPQMLKESRSHIQLARSEIVEAKYGVDIIDQCGRDVVYHHQQKMAHRCLLNRVRNGYDKRPYHLSNDNGTAPT</sequence>
<evidence type="ECO:0000313" key="1">
    <source>
        <dbReference type="EMBL" id="KFD63138.1"/>
    </source>
</evidence>
<name>A0A085N0Z2_9BILA</name>
<accession>A0A085N0Z2</accession>
<reference evidence="1" key="1">
    <citation type="journal article" date="2014" name="Nat. Genet.">
        <title>Genome and transcriptome of the porcine whipworm Trichuris suis.</title>
        <authorList>
            <person name="Jex A.R."/>
            <person name="Nejsum P."/>
            <person name="Schwarz E.M."/>
            <person name="Hu L."/>
            <person name="Young N.D."/>
            <person name="Hall R.S."/>
            <person name="Korhonen P.K."/>
            <person name="Liao S."/>
            <person name="Thamsborg S."/>
            <person name="Xia J."/>
            <person name="Xu P."/>
            <person name="Wang S."/>
            <person name="Scheerlinck J.P."/>
            <person name="Hofmann A."/>
            <person name="Sternberg P.W."/>
            <person name="Wang J."/>
            <person name="Gasser R.B."/>
        </authorList>
    </citation>
    <scope>NUCLEOTIDE SEQUENCE [LARGE SCALE GENOMIC DNA]</scope>
    <source>
        <strain evidence="1">DCEP-RM93F</strain>
    </source>
</reference>
<dbReference type="Proteomes" id="UP000030758">
    <property type="component" value="Unassembled WGS sequence"/>
</dbReference>
<organism evidence="1">
    <name type="scientific">Trichuris suis</name>
    <name type="common">pig whipworm</name>
    <dbReference type="NCBI Taxonomy" id="68888"/>
    <lineage>
        <taxon>Eukaryota</taxon>
        <taxon>Metazoa</taxon>
        <taxon>Ecdysozoa</taxon>
        <taxon>Nematoda</taxon>
        <taxon>Enoplea</taxon>
        <taxon>Dorylaimia</taxon>
        <taxon>Trichinellida</taxon>
        <taxon>Trichuridae</taxon>
        <taxon>Trichuris</taxon>
    </lineage>
</organism>
<dbReference type="EMBL" id="KL367580">
    <property type="protein sequence ID" value="KFD63138.1"/>
    <property type="molecule type" value="Genomic_DNA"/>
</dbReference>
<proteinExistence type="predicted"/>
<protein>
    <submittedName>
        <fullName evidence="1">Uncharacterized protein</fullName>
    </submittedName>
</protein>
<gene>
    <name evidence="1" type="ORF">M514_24725</name>
</gene>
<dbReference type="AlphaFoldDB" id="A0A085N0Z2"/>